<dbReference type="EMBL" id="CP047897">
    <property type="protein sequence ID" value="QHL87306.1"/>
    <property type="molecule type" value="Genomic_DNA"/>
</dbReference>
<evidence type="ECO:0000313" key="3">
    <source>
        <dbReference type="Proteomes" id="UP000464214"/>
    </source>
</evidence>
<keyword evidence="3" id="KW-1185">Reference proteome</keyword>
<keyword evidence="1" id="KW-1133">Transmembrane helix</keyword>
<proteinExistence type="predicted"/>
<protein>
    <submittedName>
        <fullName evidence="2">Uncharacterized protein</fullName>
    </submittedName>
</protein>
<dbReference type="PROSITE" id="PS51257">
    <property type="entry name" value="PROKAR_LIPOPROTEIN"/>
    <property type="match status" value="1"/>
</dbReference>
<dbReference type="Proteomes" id="UP000464214">
    <property type="component" value="Chromosome"/>
</dbReference>
<feature type="transmembrane region" description="Helical" evidence="1">
    <location>
        <begin position="7"/>
        <end position="26"/>
    </location>
</feature>
<reference evidence="2 3" key="1">
    <citation type="submission" date="2020-01" db="EMBL/GenBank/DDBJ databases">
        <authorList>
            <person name="Kim M."/>
        </authorList>
    </citation>
    <scope>NUCLEOTIDE SEQUENCE [LARGE SCALE GENOMIC DNA]</scope>
    <source>
        <strain evidence="2 3">BT10</strain>
    </source>
</reference>
<dbReference type="AlphaFoldDB" id="A0A6P1NTV9"/>
<dbReference type="KEGG" id="nib:GU926_07615"/>
<evidence type="ECO:0000256" key="1">
    <source>
        <dbReference type="SAM" id="Phobius"/>
    </source>
</evidence>
<evidence type="ECO:0000313" key="2">
    <source>
        <dbReference type="EMBL" id="QHL87306.1"/>
    </source>
</evidence>
<name>A0A6P1NTV9_9BACT</name>
<dbReference type="RefSeq" id="WP_160690591.1">
    <property type="nucleotide sequence ID" value="NZ_CP047897.1"/>
</dbReference>
<organism evidence="2 3">
    <name type="scientific">Nibribacter ruber</name>
    <dbReference type="NCBI Taxonomy" id="2698458"/>
    <lineage>
        <taxon>Bacteria</taxon>
        <taxon>Pseudomonadati</taxon>
        <taxon>Bacteroidota</taxon>
        <taxon>Cytophagia</taxon>
        <taxon>Cytophagales</taxon>
        <taxon>Hymenobacteraceae</taxon>
        <taxon>Nibribacter</taxon>
    </lineage>
</organism>
<keyword evidence="1" id="KW-0472">Membrane</keyword>
<feature type="transmembrane region" description="Helical" evidence="1">
    <location>
        <begin position="38"/>
        <end position="57"/>
    </location>
</feature>
<keyword evidence="1" id="KW-0812">Transmembrane</keyword>
<gene>
    <name evidence="2" type="ORF">GU926_07615</name>
</gene>
<accession>A0A6P1NTV9</accession>
<sequence>MKTKADITIPCVIIGYSCVFTLPLIIKSPLHFTEFGWLWIGFWSLVALFGIWKIEYYEITDSILTRRNFLGAFSTKRDLKNLIKYSKKNLDTDFPTNPFNIVKPFTNKTKYLKFQEIKLEFKNQSVLKIDERTVDSVDYPILFKQLKKFKTNC</sequence>